<dbReference type="OrthoDB" id="96314at2759"/>
<dbReference type="Pfam" id="PF00884">
    <property type="entry name" value="Sulfatase"/>
    <property type="match status" value="1"/>
</dbReference>
<feature type="transmembrane region" description="Helical" evidence="2">
    <location>
        <begin position="128"/>
        <end position="150"/>
    </location>
</feature>
<dbReference type="InterPro" id="IPR017850">
    <property type="entry name" value="Alkaline_phosphatase_core_sf"/>
</dbReference>
<keyword evidence="2" id="KW-0472">Membrane</keyword>
<keyword evidence="5" id="KW-1185">Reference proteome</keyword>
<evidence type="ECO:0000313" key="5">
    <source>
        <dbReference type="Proteomes" id="UP000191518"/>
    </source>
</evidence>
<feature type="region of interest" description="Disordered" evidence="1">
    <location>
        <begin position="400"/>
        <end position="426"/>
    </location>
</feature>
<evidence type="ECO:0000313" key="4">
    <source>
        <dbReference type="EMBL" id="OQE11411.1"/>
    </source>
</evidence>
<feature type="compositionally biased region" description="Polar residues" evidence="1">
    <location>
        <begin position="413"/>
        <end position="424"/>
    </location>
</feature>
<reference evidence="5" key="1">
    <citation type="journal article" date="2017" name="Nat. Microbiol.">
        <title>Global analysis of biosynthetic gene clusters reveals vast potential of secondary metabolite production in Penicillium species.</title>
        <authorList>
            <person name="Nielsen J.C."/>
            <person name="Grijseels S."/>
            <person name="Prigent S."/>
            <person name="Ji B."/>
            <person name="Dainat J."/>
            <person name="Nielsen K.F."/>
            <person name="Frisvad J.C."/>
            <person name="Workman M."/>
            <person name="Nielsen J."/>
        </authorList>
    </citation>
    <scope>NUCLEOTIDE SEQUENCE [LARGE SCALE GENOMIC DNA]</scope>
    <source>
        <strain evidence="5">IBT 29486</strain>
    </source>
</reference>
<dbReference type="AlphaFoldDB" id="A0A1V6SBP0"/>
<name>A0A1V6SBP0_9EURO</name>
<dbReference type="Proteomes" id="UP000191518">
    <property type="component" value="Unassembled WGS sequence"/>
</dbReference>
<keyword evidence="2" id="KW-0812">Transmembrane</keyword>
<accession>A0A1V6SBP0</accession>
<dbReference type="PANTHER" id="PTHR43751:SF3">
    <property type="entry name" value="SULFATASE N-TERMINAL DOMAIN-CONTAINING PROTEIN"/>
    <property type="match status" value="1"/>
</dbReference>
<comment type="caution">
    <text evidence="4">The sequence shown here is derived from an EMBL/GenBank/DDBJ whole genome shotgun (WGS) entry which is preliminary data.</text>
</comment>
<feature type="transmembrane region" description="Helical" evidence="2">
    <location>
        <begin position="76"/>
        <end position="98"/>
    </location>
</feature>
<proteinExistence type="predicted"/>
<evidence type="ECO:0000256" key="1">
    <source>
        <dbReference type="SAM" id="MobiDB-lite"/>
    </source>
</evidence>
<evidence type="ECO:0000259" key="3">
    <source>
        <dbReference type="Pfam" id="PF00884"/>
    </source>
</evidence>
<feature type="region of interest" description="Disordered" evidence="1">
    <location>
        <begin position="254"/>
        <end position="275"/>
    </location>
</feature>
<feature type="transmembrane region" description="Helical" evidence="2">
    <location>
        <begin position="42"/>
        <end position="64"/>
    </location>
</feature>
<dbReference type="PANTHER" id="PTHR43751">
    <property type="entry name" value="SULFATASE"/>
    <property type="match status" value="1"/>
</dbReference>
<sequence>MIIPRQSFARPFIVSLLVVSVTSSKLLHLLQHASSLPSGQFALYFPTFFILETIQCVIAWALLFKFTGVKSFLGTAVTVAITSLSFILSSSQIGFYFVTGSEIRWDAATTVGNDPEGRKLMLSGLRSFLGAAGALLGISWLLKHLTYVFIEHWMSALFSAQTQKADEEGIMTSPQRKSREARLTRFWTVCAALVIGVLRLTRPQIPYNHMSETIPFSFFQALGSRPAELHQTGDQSFPLADLIDEPYWEGSHDHFKGWAPGKPDSNAKKNQPAWASEDLPPGFERWIERETKREKEDNVALDENGISPNNIYSPMDDPLRITNLDREMLEPVARALKNHKVPITHVMLVMMESARKDIFPLKADSHLHKEILSSYNTQDPEVLQKVNDKLSNLTPNAEKLTGEASGLSKNDKISSPSGGWNDTTEPGMGGINVNGILTGSSLSFKSAVMNYCGAGPLPVNFMDEVNSQNYQPCIMQIFELFNQLKEKSAKKGTVNHTPGIGLEHIHDRNWSSVFLQSITGLYDEQDKLNEQMGFQKSIYREDIDHHGAKHYHKDMEKINYFGYPEYEIYPYLRDVVHSTIKNNERLFLSHFTSTTHHPWGTPAEYHEEQYFAEDGLMAKHEDINKYLNTVRYVDTWLGDMMKVLDETGIANETLVVFVGDHGQAFPEDSPVSGTYENGHISNFRIPLVFRHPLLPALQITANATSMSVVPTILDLLVNSGSLNEMDSSAALDLMNEYEGQSLVRPYQATHNGRQAWNFGIINPGGTMFSVGSAAVPYRLILPLTEDFEYVFSNLDTDPDEQSPLRGWSLEELIGRVERQHGDKAGKWLVDAEKVGKWWIKEQKRLWNYQ</sequence>
<gene>
    <name evidence="4" type="ORF">PENVUL_c002G02306</name>
</gene>
<dbReference type="InterPro" id="IPR000917">
    <property type="entry name" value="Sulfatase_N"/>
</dbReference>
<evidence type="ECO:0000256" key="2">
    <source>
        <dbReference type="SAM" id="Phobius"/>
    </source>
</evidence>
<dbReference type="InterPro" id="IPR052701">
    <property type="entry name" value="GAG_Ulvan_Degrading_Sulfatases"/>
</dbReference>
<dbReference type="SUPFAM" id="SSF53649">
    <property type="entry name" value="Alkaline phosphatase-like"/>
    <property type="match status" value="1"/>
</dbReference>
<feature type="transmembrane region" description="Helical" evidence="2">
    <location>
        <begin position="12"/>
        <end position="30"/>
    </location>
</feature>
<dbReference type="Gene3D" id="3.40.720.10">
    <property type="entry name" value="Alkaline Phosphatase, subunit A"/>
    <property type="match status" value="1"/>
</dbReference>
<dbReference type="EMBL" id="MDYP01000002">
    <property type="protein sequence ID" value="OQE11411.1"/>
    <property type="molecule type" value="Genomic_DNA"/>
</dbReference>
<keyword evidence="2" id="KW-1133">Transmembrane helix</keyword>
<feature type="domain" description="Sulfatase N-terminal" evidence="3">
    <location>
        <begin position="522"/>
        <end position="716"/>
    </location>
</feature>
<organism evidence="4 5">
    <name type="scientific">Penicillium vulpinum</name>
    <dbReference type="NCBI Taxonomy" id="29845"/>
    <lineage>
        <taxon>Eukaryota</taxon>
        <taxon>Fungi</taxon>
        <taxon>Dikarya</taxon>
        <taxon>Ascomycota</taxon>
        <taxon>Pezizomycotina</taxon>
        <taxon>Eurotiomycetes</taxon>
        <taxon>Eurotiomycetidae</taxon>
        <taxon>Eurotiales</taxon>
        <taxon>Aspergillaceae</taxon>
        <taxon>Penicillium</taxon>
    </lineage>
</organism>
<protein>
    <recommendedName>
        <fullName evidence="3">Sulfatase N-terminal domain-containing protein</fullName>
    </recommendedName>
</protein>
<feature type="transmembrane region" description="Helical" evidence="2">
    <location>
        <begin position="183"/>
        <end position="201"/>
    </location>
</feature>